<feature type="region of interest" description="Disordered" evidence="1">
    <location>
        <begin position="21"/>
        <end position="48"/>
    </location>
</feature>
<protein>
    <submittedName>
        <fullName evidence="3">Uncharacterized protein</fullName>
    </submittedName>
</protein>
<organism evidence="3 4">
    <name type="scientific">Helianthus annuus</name>
    <name type="common">Common sunflower</name>
    <dbReference type="NCBI Taxonomy" id="4232"/>
    <lineage>
        <taxon>Eukaryota</taxon>
        <taxon>Viridiplantae</taxon>
        <taxon>Streptophyta</taxon>
        <taxon>Embryophyta</taxon>
        <taxon>Tracheophyta</taxon>
        <taxon>Spermatophyta</taxon>
        <taxon>Magnoliopsida</taxon>
        <taxon>eudicotyledons</taxon>
        <taxon>Gunneridae</taxon>
        <taxon>Pentapetalae</taxon>
        <taxon>asterids</taxon>
        <taxon>campanulids</taxon>
        <taxon>Asterales</taxon>
        <taxon>Asteraceae</taxon>
        <taxon>Asteroideae</taxon>
        <taxon>Heliantheae alliance</taxon>
        <taxon>Heliantheae</taxon>
        <taxon>Helianthus</taxon>
    </lineage>
</organism>
<dbReference type="InParanoid" id="A0A251VN81"/>
<dbReference type="AlphaFoldDB" id="A0A251VN81"/>
<dbReference type="Proteomes" id="UP000215914">
    <property type="component" value="Chromosome 1"/>
</dbReference>
<dbReference type="EMBL" id="MNCJ02000331">
    <property type="protein sequence ID" value="KAF5760740.1"/>
    <property type="molecule type" value="Genomic_DNA"/>
</dbReference>
<name>A0A251VN81_HELAN</name>
<evidence type="ECO:0000313" key="2">
    <source>
        <dbReference type="EMBL" id="KAF5760740.1"/>
    </source>
</evidence>
<reference evidence="2 4" key="1">
    <citation type="journal article" date="2017" name="Nature">
        <title>The sunflower genome provides insights into oil metabolism, flowering and Asterid evolution.</title>
        <authorList>
            <person name="Badouin H."/>
            <person name="Gouzy J."/>
            <person name="Grassa C.J."/>
            <person name="Murat F."/>
            <person name="Staton S.E."/>
            <person name="Cottret L."/>
            <person name="Lelandais-Briere C."/>
            <person name="Owens G.L."/>
            <person name="Carrere S."/>
            <person name="Mayjonade B."/>
            <person name="Legrand L."/>
            <person name="Gill N."/>
            <person name="Kane N.C."/>
            <person name="Bowers J.E."/>
            <person name="Hubner S."/>
            <person name="Bellec A."/>
            <person name="Berard A."/>
            <person name="Berges H."/>
            <person name="Blanchet N."/>
            <person name="Boniface M.C."/>
            <person name="Brunel D."/>
            <person name="Catrice O."/>
            <person name="Chaidir N."/>
            <person name="Claudel C."/>
            <person name="Donnadieu C."/>
            <person name="Faraut T."/>
            <person name="Fievet G."/>
            <person name="Helmstetter N."/>
            <person name="King M."/>
            <person name="Knapp S.J."/>
            <person name="Lai Z."/>
            <person name="Le Paslier M.C."/>
            <person name="Lippi Y."/>
            <person name="Lorenzon L."/>
            <person name="Mandel J.R."/>
            <person name="Marage G."/>
            <person name="Marchand G."/>
            <person name="Marquand E."/>
            <person name="Bret-Mestries E."/>
            <person name="Morien E."/>
            <person name="Nambeesan S."/>
            <person name="Nguyen T."/>
            <person name="Pegot-Espagnet P."/>
            <person name="Pouilly N."/>
            <person name="Raftis F."/>
            <person name="Sallet E."/>
            <person name="Schiex T."/>
            <person name="Thomas J."/>
            <person name="Vandecasteele C."/>
            <person name="Vares D."/>
            <person name="Vear F."/>
            <person name="Vautrin S."/>
            <person name="Crespi M."/>
            <person name="Mangin B."/>
            <person name="Burke J.M."/>
            <person name="Salse J."/>
            <person name="Munos S."/>
            <person name="Vincourt P."/>
            <person name="Rieseberg L.H."/>
            <person name="Langlade N.B."/>
        </authorList>
    </citation>
    <scope>NUCLEOTIDE SEQUENCE [LARGE SCALE GENOMIC DNA]</scope>
    <source>
        <strain evidence="4">cv. SF193</strain>
        <tissue evidence="2">Leaves</tissue>
    </source>
</reference>
<accession>A0A251VN81</accession>
<gene>
    <name evidence="3" type="ORF">HannXRQ_Chr01g0014431</name>
    <name evidence="2" type="ORF">HanXRQr2_Chr16g0756981</name>
</gene>
<evidence type="ECO:0000256" key="1">
    <source>
        <dbReference type="SAM" id="MobiDB-lite"/>
    </source>
</evidence>
<proteinExistence type="predicted"/>
<keyword evidence="4" id="KW-1185">Reference proteome</keyword>
<evidence type="ECO:0000313" key="3">
    <source>
        <dbReference type="EMBL" id="OTG37037.1"/>
    </source>
</evidence>
<reference evidence="3" key="2">
    <citation type="submission" date="2017-02" db="EMBL/GenBank/DDBJ databases">
        <title>Sunflower complete genome.</title>
        <authorList>
            <person name="Langlade N."/>
            <person name="Munos S."/>
        </authorList>
    </citation>
    <scope>NUCLEOTIDE SEQUENCE [LARGE SCALE GENOMIC DNA]</scope>
    <source>
        <tissue evidence="3">Leaves</tissue>
    </source>
</reference>
<sequence>MMCIYRSGTFLHINIINLTSFKEPPPPPPQSSSPSIAHRPLPPSRRQRRISDVRDEVCDWLDVLM</sequence>
<evidence type="ECO:0000313" key="4">
    <source>
        <dbReference type="Proteomes" id="UP000215914"/>
    </source>
</evidence>
<dbReference type="EMBL" id="CM007890">
    <property type="protein sequence ID" value="OTG37037.1"/>
    <property type="molecule type" value="Genomic_DNA"/>
</dbReference>
<reference evidence="2" key="3">
    <citation type="submission" date="2020-06" db="EMBL/GenBank/DDBJ databases">
        <title>Helianthus annuus Genome sequencing and assembly Release 2.</title>
        <authorList>
            <person name="Gouzy J."/>
            <person name="Langlade N."/>
            <person name="Munos S."/>
        </authorList>
    </citation>
    <scope>NUCLEOTIDE SEQUENCE</scope>
    <source>
        <tissue evidence="2">Leaves</tissue>
    </source>
</reference>
<dbReference type="Gramene" id="mRNA:HanXRQr2_Chr16g0756981">
    <property type="protein sequence ID" value="CDS:HanXRQr2_Chr16g0756981.1"/>
    <property type="gene ID" value="HanXRQr2_Chr16g0756981"/>
</dbReference>